<keyword evidence="2" id="KW-1185">Reference proteome</keyword>
<evidence type="ECO:0000313" key="1">
    <source>
        <dbReference type="EMBL" id="AXB57342.1"/>
    </source>
</evidence>
<reference evidence="1 2" key="1">
    <citation type="submission" date="2018-06" db="EMBL/GenBank/DDBJ databases">
        <title>Genome sequencing of Flavobacterium.</title>
        <authorList>
            <person name="Baek M.-G."/>
            <person name="Yi H."/>
        </authorList>
    </citation>
    <scope>NUCLEOTIDE SEQUENCE [LARGE SCALE GENOMIC DNA]</scope>
    <source>
        <strain evidence="1 2">HYN0086</strain>
    </source>
</reference>
<dbReference type="AlphaFoldDB" id="A0A344LTV0"/>
<protein>
    <recommendedName>
        <fullName evidence="3">CarboxypepD_reg-like domain-containing protein</fullName>
    </recommendedName>
</protein>
<accession>A0A344LTV0</accession>
<dbReference type="Proteomes" id="UP000251561">
    <property type="component" value="Chromosome"/>
</dbReference>
<dbReference type="RefSeq" id="WP_113678304.1">
    <property type="nucleotide sequence ID" value="NZ_CP030261.1"/>
</dbReference>
<dbReference type="OrthoDB" id="7432683at2"/>
<organism evidence="1 2">
    <name type="scientific">Flavobacterium fluviale</name>
    <dbReference type="NCBI Taxonomy" id="2249356"/>
    <lineage>
        <taxon>Bacteria</taxon>
        <taxon>Pseudomonadati</taxon>
        <taxon>Bacteroidota</taxon>
        <taxon>Flavobacteriia</taxon>
        <taxon>Flavobacteriales</taxon>
        <taxon>Flavobacteriaceae</taxon>
        <taxon>Flavobacterium</taxon>
    </lineage>
</organism>
<dbReference type="EMBL" id="CP030261">
    <property type="protein sequence ID" value="AXB57342.1"/>
    <property type="molecule type" value="Genomic_DNA"/>
</dbReference>
<dbReference type="KEGG" id="ffl:HYN86_12375"/>
<evidence type="ECO:0000313" key="2">
    <source>
        <dbReference type="Proteomes" id="UP000251561"/>
    </source>
</evidence>
<gene>
    <name evidence="1" type="ORF">HYN86_12375</name>
</gene>
<name>A0A344LTV0_9FLAO</name>
<evidence type="ECO:0008006" key="3">
    <source>
        <dbReference type="Google" id="ProtNLM"/>
    </source>
</evidence>
<sequence>MNKEIKISLIKPCHESWSKMTTNEKNKFCNVCQKNVFDFTKASNLEIINIFNKNQNLCGRFNPSQLNKNLEVTKQKKTFWITVVASLTTFFGIGNHIVKAQVVMGIATLEPKLKKIHVRKIFSSSDSIGSTNKLNQNKICSGIVHNKNNVPLSGVLILNERNKKVVKTNEMGNFSISLEENNDTLICLDTYNNYDIMEDAIITITIMSNRRKEYEDN</sequence>
<proteinExistence type="predicted"/>